<feature type="non-terminal residue" evidence="1">
    <location>
        <position position="35"/>
    </location>
</feature>
<reference evidence="1" key="1">
    <citation type="journal article" date="2014" name="Front. Microbiol.">
        <title>High frequency of phylogenetically diverse reductive dehalogenase-homologous genes in deep subseafloor sedimentary metagenomes.</title>
        <authorList>
            <person name="Kawai M."/>
            <person name="Futagami T."/>
            <person name="Toyoda A."/>
            <person name="Takaki Y."/>
            <person name="Nishi S."/>
            <person name="Hori S."/>
            <person name="Arai W."/>
            <person name="Tsubouchi T."/>
            <person name="Morono Y."/>
            <person name="Uchiyama I."/>
            <person name="Ito T."/>
            <person name="Fujiyama A."/>
            <person name="Inagaki F."/>
            <person name="Takami H."/>
        </authorList>
    </citation>
    <scope>NUCLEOTIDE SEQUENCE</scope>
    <source>
        <strain evidence="1">Expedition CK06-06</strain>
    </source>
</reference>
<dbReference type="AlphaFoldDB" id="X1UZD8"/>
<sequence>MDVGRLNDLIAGFLLMRRGSEIYPVLFDITEDKAL</sequence>
<dbReference type="EMBL" id="BARW01027737">
    <property type="protein sequence ID" value="GAJ05261.1"/>
    <property type="molecule type" value="Genomic_DNA"/>
</dbReference>
<comment type="caution">
    <text evidence="1">The sequence shown here is derived from an EMBL/GenBank/DDBJ whole genome shotgun (WGS) entry which is preliminary data.</text>
</comment>
<protein>
    <submittedName>
        <fullName evidence="1">Uncharacterized protein</fullName>
    </submittedName>
</protein>
<accession>X1UZD8</accession>
<proteinExistence type="predicted"/>
<evidence type="ECO:0000313" key="1">
    <source>
        <dbReference type="EMBL" id="GAJ05261.1"/>
    </source>
</evidence>
<gene>
    <name evidence="1" type="ORF">S12H4_44943</name>
</gene>
<name>X1UZD8_9ZZZZ</name>
<organism evidence="1">
    <name type="scientific">marine sediment metagenome</name>
    <dbReference type="NCBI Taxonomy" id="412755"/>
    <lineage>
        <taxon>unclassified sequences</taxon>
        <taxon>metagenomes</taxon>
        <taxon>ecological metagenomes</taxon>
    </lineage>
</organism>